<feature type="domain" description="Cadherin-like beta-sandwich-like" evidence="5">
    <location>
        <begin position="168"/>
        <end position="247"/>
    </location>
</feature>
<dbReference type="Pfam" id="PF01473">
    <property type="entry name" value="Choline_bind_1"/>
    <property type="match status" value="1"/>
</dbReference>
<dbReference type="InterPro" id="IPR025883">
    <property type="entry name" value="Cadherin-like_domain"/>
</dbReference>
<feature type="chain" id="PRO_5039597620" evidence="4">
    <location>
        <begin position="23"/>
        <end position="413"/>
    </location>
</feature>
<feature type="signal peptide" evidence="4">
    <location>
        <begin position="1"/>
        <end position="22"/>
    </location>
</feature>
<accession>A0A2S7F5L9</accession>
<dbReference type="EMBL" id="LRDH01000163">
    <property type="protein sequence ID" value="PPV12039.1"/>
    <property type="molecule type" value="Genomic_DNA"/>
</dbReference>
<feature type="compositionally biased region" description="Low complexity" evidence="3">
    <location>
        <begin position="253"/>
        <end position="301"/>
    </location>
</feature>
<evidence type="ECO:0000313" key="7">
    <source>
        <dbReference type="Proteomes" id="UP000238081"/>
    </source>
</evidence>
<dbReference type="Pfam" id="PF19085">
    <property type="entry name" value="Choline_bind_2"/>
    <property type="match status" value="1"/>
</dbReference>
<feature type="repeat" description="Cell wall-binding" evidence="2">
    <location>
        <begin position="375"/>
        <end position="394"/>
    </location>
</feature>
<evidence type="ECO:0000256" key="4">
    <source>
        <dbReference type="SAM" id="SignalP"/>
    </source>
</evidence>
<feature type="repeat" description="Cell wall-binding" evidence="2">
    <location>
        <begin position="355"/>
        <end position="374"/>
    </location>
</feature>
<name>A0A2S7F5L9_CLOBU</name>
<dbReference type="Pfam" id="PF12733">
    <property type="entry name" value="Cadherin-like"/>
    <property type="match status" value="2"/>
</dbReference>
<reference evidence="6 7" key="1">
    <citation type="submission" date="2016-01" db="EMBL/GenBank/DDBJ databases">
        <title>Characterization of the Clostridium difficile lineages that are prevalent in Hong Kong and China.</title>
        <authorList>
            <person name="Kwok J.S.-L."/>
            <person name="Lam W.-Y."/>
            <person name="Ip M."/>
            <person name="Chan T.-F."/>
            <person name="Hawkey P.M."/>
            <person name="Tsui S.K.-W."/>
        </authorList>
    </citation>
    <scope>NUCLEOTIDE SEQUENCE [LARGE SCALE GENOMIC DNA]</scope>
    <source>
        <strain evidence="6 7">300064</strain>
    </source>
</reference>
<dbReference type="RefSeq" id="WP_043667038.1">
    <property type="nucleotide sequence ID" value="NZ_JAIOKK010000005.1"/>
</dbReference>
<feature type="domain" description="Cadherin-like beta-sandwich-like" evidence="5">
    <location>
        <begin position="49"/>
        <end position="140"/>
    </location>
</feature>
<evidence type="ECO:0000313" key="6">
    <source>
        <dbReference type="EMBL" id="PPV12039.1"/>
    </source>
</evidence>
<feature type="repeat" description="Cell wall-binding" evidence="2">
    <location>
        <begin position="300"/>
        <end position="320"/>
    </location>
</feature>
<feature type="region of interest" description="Disordered" evidence="3">
    <location>
        <begin position="252"/>
        <end position="303"/>
    </location>
</feature>
<protein>
    <submittedName>
        <fullName evidence="6">PspC family transcriptional regulator</fullName>
    </submittedName>
</protein>
<proteinExistence type="predicted"/>
<comment type="caution">
    <text evidence="6">The sequence shown here is derived from an EMBL/GenBank/DDBJ whole genome shotgun (WGS) entry which is preliminary data.</text>
</comment>
<organism evidence="6 7">
    <name type="scientific">Clostridium butyricum</name>
    <dbReference type="NCBI Taxonomy" id="1492"/>
    <lineage>
        <taxon>Bacteria</taxon>
        <taxon>Bacillati</taxon>
        <taxon>Bacillota</taxon>
        <taxon>Clostridia</taxon>
        <taxon>Eubacteriales</taxon>
        <taxon>Clostridiaceae</taxon>
        <taxon>Clostridium</taxon>
    </lineage>
</organism>
<dbReference type="InterPro" id="IPR018337">
    <property type="entry name" value="Cell_wall/Cho-bd_repeat"/>
</dbReference>
<evidence type="ECO:0000259" key="5">
    <source>
        <dbReference type="Pfam" id="PF12733"/>
    </source>
</evidence>
<sequence length="413" mass="45873">MNKNIKKIIAMTLTLCAVSAVCGVKNLNLSGEGTVAAFASDKSSLNLESISLSTGKIDFSSDVTSYKVYYNKAVKNIDIKVSPEGSDKRIRVTINDESVSSDDSYKKNFKLSVGENIFKIKIENRDDESQSKTYTLKAYRGTDENDQEIEQDLYINYLTINGKEMSLSKDKKVYDYKVDKDVKEAKIVIEPDQKYYTVKIGDNTYEGEESIKKTFTLTEGKNEIKIKLTDGEDEEKKQRTYTLNIYRGVDIPTSSTTTNNNTTSTGNSTTNTGNNTGTNNSTSTGTTNSSSSTTNTVSNSGKWQQNSAGKWYYVDSNGNAAKNKWFFVQGDGTMATGWVSFGGSWYYLNDDGTMATEWLNNGGKWYYLGSDGAMKTGWVQLSGNWYYLYSDGSMACNTTIDNYKLGSDGAWIK</sequence>
<evidence type="ECO:0000256" key="3">
    <source>
        <dbReference type="SAM" id="MobiDB-lite"/>
    </source>
</evidence>
<dbReference type="Pfam" id="PF19127">
    <property type="entry name" value="Choline_bind_3"/>
    <property type="match status" value="1"/>
</dbReference>
<evidence type="ECO:0000256" key="2">
    <source>
        <dbReference type="PROSITE-ProRule" id="PRU00591"/>
    </source>
</evidence>
<evidence type="ECO:0000256" key="1">
    <source>
        <dbReference type="ARBA" id="ARBA00022737"/>
    </source>
</evidence>
<dbReference type="SUPFAM" id="SSF69360">
    <property type="entry name" value="Cell wall binding repeat"/>
    <property type="match status" value="1"/>
</dbReference>
<dbReference type="Proteomes" id="UP000238081">
    <property type="component" value="Unassembled WGS sequence"/>
</dbReference>
<dbReference type="PROSITE" id="PS51170">
    <property type="entry name" value="CW"/>
    <property type="match status" value="4"/>
</dbReference>
<dbReference type="Gene3D" id="2.10.270.10">
    <property type="entry name" value="Cholin Binding"/>
    <property type="match status" value="1"/>
</dbReference>
<feature type="repeat" description="Cell wall-binding" evidence="2">
    <location>
        <begin position="335"/>
        <end position="354"/>
    </location>
</feature>
<keyword evidence="4" id="KW-0732">Signal</keyword>
<keyword evidence="1" id="KW-0677">Repeat</keyword>
<gene>
    <name evidence="6" type="ORF">AWN73_19890</name>
</gene>
<dbReference type="AlphaFoldDB" id="A0A2S7F5L9"/>